<feature type="signal peptide" evidence="2">
    <location>
        <begin position="1"/>
        <end position="21"/>
    </location>
</feature>
<dbReference type="EMBL" id="NBCO01000047">
    <property type="protein sequence ID" value="ORC84233.1"/>
    <property type="molecule type" value="Genomic_DNA"/>
</dbReference>
<evidence type="ECO:0000256" key="1">
    <source>
        <dbReference type="SAM" id="MobiDB-lite"/>
    </source>
</evidence>
<feature type="compositionally biased region" description="Low complexity" evidence="1">
    <location>
        <begin position="232"/>
        <end position="245"/>
    </location>
</feature>
<evidence type="ECO:0000313" key="4">
    <source>
        <dbReference type="Proteomes" id="UP000192257"/>
    </source>
</evidence>
<feature type="chain" id="PRO_5011987016" description="Mucin-associated surface protein (MASP)" evidence="2">
    <location>
        <begin position="22"/>
        <end position="302"/>
    </location>
</feature>
<feature type="compositionally biased region" description="Low complexity" evidence="1">
    <location>
        <begin position="197"/>
        <end position="208"/>
    </location>
</feature>
<proteinExistence type="predicted"/>
<feature type="compositionally biased region" description="Basic and acidic residues" evidence="1">
    <location>
        <begin position="103"/>
        <end position="115"/>
    </location>
</feature>
<keyword evidence="4" id="KW-1185">Reference proteome</keyword>
<dbReference type="AlphaFoldDB" id="A0A1X0NID5"/>
<dbReference type="VEuPathDB" id="TriTrypDB:TM35_000471280"/>
<evidence type="ECO:0000313" key="3">
    <source>
        <dbReference type="EMBL" id="ORC84233.1"/>
    </source>
</evidence>
<feature type="compositionally biased region" description="Polar residues" evidence="1">
    <location>
        <begin position="182"/>
        <end position="196"/>
    </location>
</feature>
<feature type="compositionally biased region" description="Polar residues" evidence="1">
    <location>
        <begin position="209"/>
        <end position="231"/>
    </location>
</feature>
<organism evidence="3 4">
    <name type="scientific">Trypanosoma theileri</name>
    <dbReference type="NCBI Taxonomy" id="67003"/>
    <lineage>
        <taxon>Eukaryota</taxon>
        <taxon>Discoba</taxon>
        <taxon>Euglenozoa</taxon>
        <taxon>Kinetoplastea</taxon>
        <taxon>Metakinetoplastina</taxon>
        <taxon>Trypanosomatida</taxon>
        <taxon>Trypanosomatidae</taxon>
        <taxon>Trypanosoma</taxon>
    </lineage>
</organism>
<evidence type="ECO:0000256" key="2">
    <source>
        <dbReference type="SAM" id="SignalP"/>
    </source>
</evidence>
<keyword evidence="2" id="KW-0732">Signal</keyword>
<dbReference type="GeneID" id="39990168"/>
<evidence type="ECO:0008006" key="5">
    <source>
        <dbReference type="Google" id="ProtNLM"/>
    </source>
</evidence>
<protein>
    <recommendedName>
        <fullName evidence="5">Mucin-associated surface protein (MASP)</fullName>
    </recommendedName>
</protein>
<dbReference type="RefSeq" id="XP_028878299.1">
    <property type="nucleotide sequence ID" value="XM_029030388.1"/>
</dbReference>
<accession>A0A1X0NID5</accession>
<reference evidence="3 4" key="1">
    <citation type="submission" date="2017-03" db="EMBL/GenBank/DDBJ databases">
        <title>An alternative strategy for trypanosome survival in the mammalian bloodstream revealed through genome and transcriptome analysis of the ubiquitous bovine parasite Trypanosoma (Megatrypanum) theileri.</title>
        <authorList>
            <person name="Kelly S."/>
            <person name="Ivens A."/>
            <person name="Mott A."/>
            <person name="O'Neill E."/>
            <person name="Emms D."/>
            <person name="Macleod O."/>
            <person name="Voorheis P."/>
            <person name="Matthews J."/>
            <person name="Matthews K."/>
            <person name="Carrington M."/>
        </authorList>
    </citation>
    <scope>NUCLEOTIDE SEQUENCE [LARGE SCALE GENOMIC DNA]</scope>
    <source>
        <strain evidence="3">Edinburgh</strain>
    </source>
</reference>
<comment type="caution">
    <text evidence="3">The sequence shown here is derived from an EMBL/GenBank/DDBJ whole genome shotgun (WGS) entry which is preliminary data.</text>
</comment>
<feature type="region of interest" description="Disordered" evidence="1">
    <location>
        <begin position="42"/>
        <end position="280"/>
    </location>
</feature>
<name>A0A1X0NID5_9TRYP</name>
<gene>
    <name evidence="3" type="ORF">TM35_000471280</name>
</gene>
<sequence>MMRSVLCFLVLLLCVSSVSLAAQEGPVSQVNTTDHGVSEVTCESSEQPDKPCASQVPASLPVKSPVPPEQHVEIGPSVLQGVAHGGPVAGTSLQRSDAAAHATEAERRQVQDRLKPVGSQEAEREEAETLVNNKKAGALSSLSPEQSPQGGTGGPGSEGQQKQIDRVTQGSQEENRNKETNTESSELPTNADSTQRPTADAPPADTTPSNPHSGDSSTPNNRSAEPNSTADTLTTSEESEGTNNEIANALSESTTTTTTTTLPLESANNKKGDADSSSSISSSVWVRVPLLIVVTLACILVC</sequence>
<dbReference type="Proteomes" id="UP000192257">
    <property type="component" value="Unassembled WGS sequence"/>
</dbReference>